<feature type="active site" evidence="7">
    <location>
        <position position="306"/>
    </location>
</feature>
<keyword evidence="9" id="KW-0472">Membrane</keyword>
<dbReference type="OrthoDB" id="360839at2759"/>
<keyword evidence="4 8" id="KW-0862">Zinc</keyword>
<feature type="transmembrane region" description="Helical" evidence="9">
    <location>
        <begin position="7"/>
        <end position="28"/>
    </location>
</feature>
<dbReference type="AlphaFoldDB" id="A0A1B0DL37"/>
<dbReference type="VEuPathDB" id="VectorBase:PPAPM1_005557"/>
<feature type="binding site" evidence="8">
    <location>
        <position position="386"/>
    </location>
    <ligand>
        <name>Zn(2+)</name>
        <dbReference type="ChEBI" id="CHEBI:29105"/>
        <note>catalytic</note>
    </ligand>
</feature>
<keyword evidence="13" id="KW-1185">Reference proteome</keyword>
<evidence type="ECO:0000256" key="8">
    <source>
        <dbReference type="PIRSR" id="PIRSR627057-2"/>
    </source>
</evidence>
<dbReference type="CDD" id="cd07343">
    <property type="entry name" value="M48A_Zmpste24p_like"/>
    <property type="match status" value="1"/>
</dbReference>
<dbReference type="GO" id="GO:0005789">
    <property type="term" value="C:endoplasmic reticulum membrane"/>
    <property type="evidence" value="ECO:0007669"/>
    <property type="project" value="UniProtKB-SubCell"/>
</dbReference>
<dbReference type="InterPro" id="IPR032456">
    <property type="entry name" value="Peptidase_M48_N"/>
</dbReference>
<keyword evidence="1 9" id="KW-0645">Protease</keyword>
<reference evidence="12" key="1">
    <citation type="submission" date="2022-08" db="UniProtKB">
        <authorList>
            <consortium name="EnsemblMetazoa"/>
        </authorList>
    </citation>
    <scope>IDENTIFICATION</scope>
    <source>
        <strain evidence="12">Israel</strain>
    </source>
</reference>
<feature type="binding site" evidence="8">
    <location>
        <position position="305"/>
    </location>
    <ligand>
        <name>Zn(2+)</name>
        <dbReference type="ChEBI" id="CHEBI:29105"/>
        <note>catalytic</note>
    </ligand>
</feature>
<feature type="transmembrane region" description="Helical" evidence="9">
    <location>
        <begin position="161"/>
        <end position="180"/>
    </location>
</feature>
<organism evidence="12 13">
    <name type="scientific">Phlebotomus papatasi</name>
    <name type="common">Sandfly</name>
    <dbReference type="NCBI Taxonomy" id="29031"/>
    <lineage>
        <taxon>Eukaryota</taxon>
        <taxon>Metazoa</taxon>
        <taxon>Ecdysozoa</taxon>
        <taxon>Arthropoda</taxon>
        <taxon>Hexapoda</taxon>
        <taxon>Insecta</taxon>
        <taxon>Pterygota</taxon>
        <taxon>Neoptera</taxon>
        <taxon>Endopterygota</taxon>
        <taxon>Diptera</taxon>
        <taxon>Nematocera</taxon>
        <taxon>Psychodoidea</taxon>
        <taxon>Psychodidae</taxon>
        <taxon>Phlebotomus</taxon>
        <taxon>Phlebotomus</taxon>
    </lineage>
</organism>
<dbReference type="RefSeq" id="XP_055704882.1">
    <property type="nucleotide sequence ID" value="XM_055848907.1"/>
</dbReference>
<evidence type="ECO:0000313" key="12">
    <source>
        <dbReference type="EnsemblMetazoa" id="PPAI008981-PA"/>
    </source>
</evidence>
<evidence type="ECO:0000256" key="3">
    <source>
        <dbReference type="ARBA" id="ARBA00022801"/>
    </source>
</evidence>
<dbReference type="FunFam" id="3.30.2010.10:FF:000003">
    <property type="entry name" value="CAAX prenyl protease"/>
    <property type="match status" value="1"/>
</dbReference>
<comment type="similarity">
    <text evidence="9">Belongs to the peptidase M48A family.</text>
</comment>
<keyword evidence="9" id="KW-0256">Endoplasmic reticulum</keyword>
<dbReference type="GO" id="GO:0046872">
    <property type="term" value="F:metal ion binding"/>
    <property type="evidence" value="ECO:0007669"/>
    <property type="project" value="UniProtKB-UniRule"/>
</dbReference>
<keyword evidence="9" id="KW-1133">Transmembrane helix</keyword>
<evidence type="ECO:0000256" key="5">
    <source>
        <dbReference type="ARBA" id="ARBA00023049"/>
    </source>
</evidence>
<evidence type="ECO:0000313" key="13">
    <source>
        <dbReference type="Proteomes" id="UP000092462"/>
    </source>
</evidence>
<evidence type="ECO:0000259" key="10">
    <source>
        <dbReference type="Pfam" id="PF01435"/>
    </source>
</evidence>
<evidence type="ECO:0000256" key="2">
    <source>
        <dbReference type="ARBA" id="ARBA00022723"/>
    </source>
</evidence>
<protein>
    <recommendedName>
        <fullName evidence="9">CAAX prenyl protease</fullName>
        <ecNumber evidence="9">3.4.24.84</ecNumber>
    </recommendedName>
</protein>
<feature type="binding site" evidence="8">
    <location>
        <position position="309"/>
    </location>
    <ligand>
        <name>Zn(2+)</name>
        <dbReference type="ChEBI" id="CHEBI:29105"/>
        <note>catalytic</note>
    </ligand>
</feature>
<dbReference type="PANTHER" id="PTHR10120">
    <property type="entry name" value="CAAX PRENYL PROTEASE 1"/>
    <property type="match status" value="1"/>
</dbReference>
<accession>A0A1B0DL37</accession>
<dbReference type="Pfam" id="PF16491">
    <property type="entry name" value="Peptidase_M48_N"/>
    <property type="match status" value="1"/>
</dbReference>
<comment type="catalytic activity">
    <reaction evidence="6 9">
        <text>Hydrolyzes the peptide bond -P2-(S-farnesyl or geranylgeranyl)C-P1'-P2'-P3'-COOH where P1' and P2' are amino acids with aliphatic side chains and P3' is any C-terminal residue.</text>
        <dbReference type="EC" id="3.4.24.84"/>
    </reaction>
</comment>
<proteinExistence type="inferred from homology"/>
<dbReference type="InterPro" id="IPR027057">
    <property type="entry name" value="CAXX_Prtase_1"/>
</dbReference>
<comment type="cofactor">
    <cofactor evidence="8 9">
        <name>Zn(2+)</name>
        <dbReference type="ChEBI" id="CHEBI:29105"/>
    </cofactor>
    <text evidence="8 9">Binds 1 zinc ion per subunit.</text>
</comment>
<dbReference type="InterPro" id="IPR001915">
    <property type="entry name" value="Peptidase_M48"/>
</dbReference>
<evidence type="ECO:0000259" key="11">
    <source>
        <dbReference type="Pfam" id="PF16491"/>
    </source>
</evidence>
<feature type="transmembrane region" description="Helical" evidence="9">
    <location>
        <begin position="186"/>
        <end position="208"/>
    </location>
</feature>
<keyword evidence="5 9" id="KW-0482">Metalloprotease</keyword>
<comment type="function">
    <text evidence="9">Proteolytically removes the C-terminal three residues of farnesylated proteins.</text>
</comment>
<evidence type="ECO:0000256" key="4">
    <source>
        <dbReference type="ARBA" id="ARBA00022833"/>
    </source>
</evidence>
<feature type="active site" description="Proton donor" evidence="7">
    <location>
        <position position="390"/>
    </location>
</feature>
<feature type="transmembrane region" description="Helical" evidence="9">
    <location>
        <begin position="110"/>
        <end position="126"/>
    </location>
</feature>
<feature type="domain" description="Peptidase M48" evidence="10">
    <location>
        <begin position="219"/>
        <end position="442"/>
    </location>
</feature>
<dbReference type="EMBL" id="AJVK01016183">
    <property type="status" value="NOT_ANNOTATED_CDS"/>
    <property type="molecule type" value="Genomic_DNA"/>
</dbReference>
<feature type="domain" description="CAAX prenyl protease 1 N-terminal" evidence="11">
    <location>
        <begin position="30"/>
        <end position="215"/>
    </location>
</feature>
<keyword evidence="9" id="KW-0812">Transmembrane</keyword>
<feature type="transmembrane region" description="Helical" evidence="9">
    <location>
        <begin position="319"/>
        <end position="343"/>
    </location>
</feature>
<evidence type="ECO:0000256" key="6">
    <source>
        <dbReference type="ARBA" id="ARBA00044456"/>
    </source>
</evidence>
<name>A0A1B0DL37_PHLPP</name>
<dbReference type="Pfam" id="PF01435">
    <property type="entry name" value="Peptidase_M48"/>
    <property type="match status" value="1"/>
</dbReference>
<dbReference type="Proteomes" id="UP000092462">
    <property type="component" value="Unassembled WGS sequence"/>
</dbReference>
<dbReference type="Gene3D" id="3.30.2010.10">
    <property type="entry name" value="Metalloproteases ('zincins'), catalytic domain"/>
    <property type="match status" value="1"/>
</dbReference>
<dbReference type="GeneID" id="129802806"/>
<dbReference type="GO" id="GO:0004222">
    <property type="term" value="F:metalloendopeptidase activity"/>
    <property type="evidence" value="ECO:0007669"/>
    <property type="project" value="UniProtKB-UniRule"/>
</dbReference>
<dbReference type="KEGG" id="ppap:129802806"/>
<feature type="transmembrane region" description="Helical" evidence="9">
    <location>
        <begin position="355"/>
        <end position="378"/>
    </location>
</feature>
<evidence type="ECO:0000256" key="7">
    <source>
        <dbReference type="PIRSR" id="PIRSR627057-1"/>
    </source>
</evidence>
<evidence type="ECO:0000256" key="9">
    <source>
        <dbReference type="RuleBase" id="RU366005"/>
    </source>
</evidence>
<dbReference type="VEuPathDB" id="VectorBase:PPAI008981"/>
<sequence>MFSSSELTLYAILCVILIENAFEIYLSLRQIRVYRTSRTIPKELSSVITEETFHKARVYGQDKEEFAVFQAIITQLLIVPLELYLGFFAFVWALSENFTANVGLDSSSEIYVSCMFVLVLNCINFFKDLPFKVYKTFVLEARHGFNKQTPGFFVKDQLKGIAVASVISLPIVAAVVAIVQRGGEFFFVWLWLFTSAVTLLLMTIYPSVIAPLFDKYKPLDEGPLRKSIENLAASLKFPLAQLYVVEGSKRSAHSNAYFYGLWGSKRIVLFDTLLLNKGAASDEGLKEEEKGKGCEDSEVLAVLGHELGHWKLGHITKNLIIMQVHLFLLFAAFAFLFRTPVLYQALGFPEGLQPILIGLLVVFTYVLAPYNAIINFAMTILSRRFEYQADAFAQKLGFAAELGKALVKLHVDNLGFPVYDWLYSVWNHSHPTLLQRLARLSGDKKTN</sequence>
<keyword evidence="2 8" id="KW-0479">Metal-binding</keyword>
<keyword evidence="3 9" id="KW-0378">Hydrolase</keyword>
<dbReference type="GO" id="GO:0071586">
    <property type="term" value="P:CAAX-box protein processing"/>
    <property type="evidence" value="ECO:0007669"/>
    <property type="project" value="UniProtKB-UniRule"/>
</dbReference>
<evidence type="ECO:0000256" key="1">
    <source>
        <dbReference type="ARBA" id="ARBA00022670"/>
    </source>
</evidence>
<feature type="transmembrane region" description="Helical" evidence="9">
    <location>
        <begin position="66"/>
        <end position="90"/>
    </location>
</feature>
<dbReference type="EC" id="3.4.24.84" evidence="9"/>
<comment type="subcellular location">
    <subcellularLocation>
        <location evidence="9">Endoplasmic reticulum membrane</location>
        <topology evidence="9">Multi-pass membrane protein</topology>
    </subcellularLocation>
</comment>
<dbReference type="EnsemblMetazoa" id="PPAI008981-RA">
    <property type="protein sequence ID" value="PPAI008981-PA"/>
    <property type="gene ID" value="PPAI008981"/>
</dbReference>